<dbReference type="GO" id="GO:0031083">
    <property type="term" value="C:BLOC-1 complex"/>
    <property type="evidence" value="ECO:0007669"/>
    <property type="project" value="InterPro"/>
</dbReference>
<dbReference type="Proteomes" id="UP000256970">
    <property type="component" value="Unassembled WGS sequence"/>
</dbReference>
<keyword evidence="3" id="KW-0175">Coiled coil</keyword>
<keyword evidence="6" id="KW-1185">Reference proteome</keyword>
<feature type="coiled-coil region" evidence="3">
    <location>
        <begin position="7"/>
        <end position="74"/>
    </location>
</feature>
<evidence type="ECO:0000256" key="4">
    <source>
        <dbReference type="SAM" id="MobiDB-lite"/>
    </source>
</evidence>
<dbReference type="InterPro" id="IPR009395">
    <property type="entry name" value="BLOC1S1"/>
</dbReference>
<sequence>MNFTSIVATAQAKREELTREADQLEASASTAAGNFSSLIVDDLNEEVRQIYDTQRQLERESQLLKAELAALKQQLGSWSNTTQQLVEGLKHAGDLEHYVAVLSREAAALAKVLTAAAAAEAQTEAAAAGQATEDAGTLEVGSQQDSAAGLAATAATGGGQQAGAAQSSTPQQSEASLDLPVSKRASR</sequence>
<evidence type="ECO:0000313" key="5">
    <source>
        <dbReference type="EMBL" id="SZX75112.1"/>
    </source>
</evidence>
<gene>
    <name evidence="5" type="ORF">BQ4739_LOCUS15418</name>
</gene>
<dbReference type="AlphaFoldDB" id="A0A383WD39"/>
<feature type="region of interest" description="Disordered" evidence="4">
    <location>
        <begin position="136"/>
        <end position="187"/>
    </location>
</feature>
<dbReference type="PANTHER" id="PTHR13073">
    <property type="entry name" value="BLOC-1 COMPLEX SUBUNIT 1"/>
    <property type="match status" value="1"/>
</dbReference>
<evidence type="ECO:0000313" key="6">
    <source>
        <dbReference type="Proteomes" id="UP000256970"/>
    </source>
</evidence>
<feature type="compositionally biased region" description="Low complexity" evidence="4">
    <location>
        <begin position="136"/>
        <end position="155"/>
    </location>
</feature>
<feature type="compositionally biased region" description="Low complexity" evidence="4">
    <location>
        <begin position="162"/>
        <end position="173"/>
    </location>
</feature>
<reference evidence="5 6" key="1">
    <citation type="submission" date="2016-10" db="EMBL/GenBank/DDBJ databases">
        <authorList>
            <person name="Cai Z."/>
        </authorList>
    </citation>
    <scope>NUCLEOTIDE SEQUENCE [LARGE SCALE GENOMIC DNA]</scope>
</reference>
<dbReference type="PANTHER" id="PTHR13073:SF0">
    <property type="entry name" value="BIOGENESIS OF LYSOSOME-RELATED ORGANELLES COMPLEX 1 SUBUNIT 1"/>
    <property type="match status" value="1"/>
</dbReference>
<evidence type="ECO:0000256" key="3">
    <source>
        <dbReference type="SAM" id="Coils"/>
    </source>
</evidence>
<dbReference type="GO" id="GO:0016197">
    <property type="term" value="P:endosomal transport"/>
    <property type="evidence" value="ECO:0007669"/>
    <property type="project" value="TreeGrafter"/>
</dbReference>
<dbReference type="STRING" id="3088.A0A383WD39"/>
<accession>A0A383WD39</accession>
<organism evidence="5 6">
    <name type="scientific">Tetradesmus obliquus</name>
    <name type="common">Green alga</name>
    <name type="synonym">Acutodesmus obliquus</name>
    <dbReference type="NCBI Taxonomy" id="3088"/>
    <lineage>
        <taxon>Eukaryota</taxon>
        <taxon>Viridiplantae</taxon>
        <taxon>Chlorophyta</taxon>
        <taxon>core chlorophytes</taxon>
        <taxon>Chlorophyceae</taxon>
        <taxon>CS clade</taxon>
        <taxon>Sphaeropleales</taxon>
        <taxon>Scenedesmaceae</taxon>
        <taxon>Tetradesmus</taxon>
    </lineage>
</organism>
<proteinExistence type="inferred from homology"/>
<dbReference type="EMBL" id="FNXT01001225">
    <property type="protein sequence ID" value="SZX75112.1"/>
    <property type="molecule type" value="Genomic_DNA"/>
</dbReference>
<comment type="similarity">
    <text evidence="1">Belongs to the BLOC1S1 family.</text>
</comment>
<dbReference type="Pfam" id="PF06320">
    <property type="entry name" value="GCN5L1"/>
    <property type="match status" value="1"/>
</dbReference>
<protein>
    <recommendedName>
        <fullName evidence="2">Biogenesis of lysosome-related organelles complex 1 subunit 1</fullName>
    </recommendedName>
</protein>
<evidence type="ECO:0000256" key="1">
    <source>
        <dbReference type="ARBA" id="ARBA00007133"/>
    </source>
</evidence>
<evidence type="ECO:0000256" key="2">
    <source>
        <dbReference type="ARBA" id="ARBA00019577"/>
    </source>
</evidence>
<name>A0A383WD39_TETOB</name>